<feature type="domain" description="Helicase ATP-binding" evidence="16">
    <location>
        <begin position="585"/>
        <end position="714"/>
    </location>
</feature>
<dbReference type="GO" id="GO:0008270">
    <property type="term" value="F:zinc ion binding"/>
    <property type="evidence" value="ECO:0007669"/>
    <property type="project" value="UniProtKB-KW"/>
</dbReference>
<gene>
    <name evidence="18" type="ORF">FOMPIDRAFT_1058683</name>
</gene>
<dbReference type="InterPro" id="IPR001650">
    <property type="entry name" value="Helicase_C-like"/>
</dbReference>
<keyword evidence="4" id="KW-0547">Nucleotide-binding</keyword>
<dbReference type="GO" id="GO:0016818">
    <property type="term" value="F:hydrolase activity, acting on acid anhydrides, in phosphorus-containing anhydrides"/>
    <property type="evidence" value="ECO:0007669"/>
    <property type="project" value="InterPro"/>
</dbReference>
<dbReference type="GO" id="GO:0004386">
    <property type="term" value="F:helicase activity"/>
    <property type="evidence" value="ECO:0007669"/>
    <property type="project" value="UniProtKB-KW"/>
</dbReference>
<dbReference type="GO" id="GO:0006281">
    <property type="term" value="P:DNA repair"/>
    <property type="evidence" value="ECO:0007669"/>
    <property type="project" value="UniProtKB-KW"/>
</dbReference>
<dbReference type="eggNOG" id="KOG1001">
    <property type="taxonomic scope" value="Eukaryota"/>
</dbReference>
<evidence type="ECO:0000256" key="14">
    <source>
        <dbReference type="SAM" id="MobiDB-lite"/>
    </source>
</evidence>
<dbReference type="InterPro" id="IPR027417">
    <property type="entry name" value="P-loop_NTPase"/>
</dbReference>
<dbReference type="InterPro" id="IPR038718">
    <property type="entry name" value="SNF2-like_sf"/>
</dbReference>
<evidence type="ECO:0008006" key="20">
    <source>
        <dbReference type="Google" id="ProtNLM"/>
    </source>
</evidence>
<dbReference type="STRING" id="743788.S8EEI5"/>
<dbReference type="PROSITE" id="PS51192">
    <property type="entry name" value="HELICASE_ATP_BIND_1"/>
    <property type="match status" value="1"/>
</dbReference>
<dbReference type="InterPro" id="IPR014001">
    <property type="entry name" value="Helicase_ATP-bd"/>
</dbReference>
<feature type="compositionally biased region" description="Acidic residues" evidence="14">
    <location>
        <begin position="84"/>
        <end position="94"/>
    </location>
</feature>
<dbReference type="EMBL" id="KE504130">
    <property type="protein sequence ID" value="EPT03427.1"/>
    <property type="molecule type" value="Genomic_DNA"/>
</dbReference>
<dbReference type="Pfam" id="PF08797">
    <property type="entry name" value="HIRAN"/>
    <property type="match status" value="1"/>
</dbReference>
<dbReference type="PANTHER" id="PTHR45626:SF22">
    <property type="entry name" value="DNA REPAIR PROTEIN RAD5"/>
    <property type="match status" value="1"/>
</dbReference>
<evidence type="ECO:0000256" key="13">
    <source>
        <dbReference type="PROSITE-ProRule" id="PRU00175"/>
    </source>
</evidence>
<dbReference type="GO" id="GO:0008094">
    <property type="term" value="F:ATP-dependent activity, acting on DNA"/>
    <property type="evidence" value="ECO:0007669"/>
    <property type="project" value="TreeGrafter"/>
</dbReference>
<dbReference type="Gene3D" id="3.40.50.10810">
    <property type="entry name" value="Tandem AAA-ATPase domain"/>
    <property type="match status" value="1"/>
</dbReference>
<evidence type="ECO:0000313" key="19">
    <source>
        <dbReference type="Proteomes" id="UP000015241"/>
    </source>
</evidence>
<dbReference type="SUPFAM" id="SSF52540">
    <property type="entry name" value="P-loop containing nucleoside triphosphate hydrolases"/>
    <property type="match status" value="2"/>
</dbReference>
<dbReference type="PROSITE" id="PS51194">
    <property type="entry name" value="HELICASE_CTER"/>
    <property type="match status" value="1"/>
</dbReference>
<evidence type="ECO:0000313" key="18">
    <source>
        <dbReference type="EMBL" id="EPT03427.1"/>
    </source>
</evidence>
<sequence>MSQKSNGVPPPFFADSDDDEIRRSNSQDVDMHVAELPNLNRDLKNAAPRDSAPLFFADSDDDESIEHEPMQLPSLAFDQALADLSDDVEIPELDEPPRASSVSSASSSHEVKAQSRSPSPVVQERSVESPTKKRKLSPPHAQGTTTSFNLSYLGSFLVPNAWSTVRGSGYVKEADEIRVERDSPDEDTYPPTKPAKGKARSSKDGKGKSGKKQISIATMLKPAPAKTSKKKKDLVVRLTNMRGFEFGRLPQDVASWVSKLLDLDIVDFRGSTVVDCPATLHAGADLIVSLSVYIKATAFRLPSTSADEEQKERIMFDEGHETGEEQVLRERKQALLKMFKVLDLRPRQGSDFSRKPHGRLDQKDLEMLSQRHVGNEAAERKGKTEIVGDGEEVEIDEEGEELSDNELDLIYKRAQQNDRQLGEMDPADTFTLKLRGVDASWMHSIETGTASAREETSMHPLWKEYVFPPEPAGGVIDLTADDRAFYFNEYSGELSLQFPKAERKCRGGILADGDVSSFHDDILIEMGMGKTIMLSALIQTACGPEDPAPEPTQNPSKKRQLNLNSAFRAVKRDPDTRPKRGPAATLIVAPTSLLTQWAAELERSSKPGTLKVLVWHSQNRMDLDAAVGGDDPVDVVITSYGTLVSEHSKSSSPAFEIEWLRVVLDEAHHCKSRQSKTAKAVYSLRARRRWAVTGTPIVNRLEDLYSLLKFLDFTPWSNYTFFRSFITLPFLARDPKAVEVVQVILESTLLRREKNMLDTDGKRIVELPPKEVVLENLEFSPLERKIYDSLYTDAKKNFDKLNEKGLVSRNYTHILAMLMRLRRAVLHPNLVLSSDDGGIKASSKGAIDVNSLVKQFGEGNDSAGDSKVFAEGVLANLDGEDGQECPICFDVMDTPTITPSCLHQSCKDCIVAFIETCREKGEDGRCPTCSRGPVKESDLIEVVRAKTEAGSVEPQASRPAVTLRRNDFRSSTKLEALLQHLKRIWNEDPTFRAVVFSQFTSFLDLIQIVLEREGLEWYRFDGTMDIKKRNESITGFKEASRGPKVLIVSLKAGGVGLNLTNANHVFMMDCWWNAATENQAIDRVHRIGQEKTVHVKHFIIADTIEGRILQIQKRKTAIVKEAFRGKAEGDPESVENLKIMFGER</sequence>
<evidence type="ECO:0000256" key="8">
    <source>
        <dbReference type="ARBA" id="ARBA00022806"/>
    </source>
</evidence>
<dbReference type="Pfam" id="PF00176">
    <property type="entry name" value="SNF2-rel_dom"/>
    <property type="match status" value="1"/>
</dbReference>
<name>S8EEI5_FOMSC</name>
<dbReference type="InterPro" id="IPR001841">
    <property type="entry name" value="Znf_RING"/>
</dbReference>
<keyword evidence="3" id="KW-0479">Metal-binding</keyword>
<evidence type="ECO:0000256" key="6">
    <source>
        <dbReference type="ARBA" id="ARBA00022771"/>
    </source>
</evidence>
<comment type="subcellular location">
    <subcellularLocation>
        <location evidence="1">Nucleus</location>
    </subcellularLocation>
</comment>
<dbReference type="SUPFAM" id="SSF57850">
    <property type="entry name" value="RING/U-box"/>
    <property type="match status" value="1"/>
</dbReference>
<dbReference type="CDD" id="cd18008">
    <property type="entry name" value="DEXDc_SHPRH-like"/>
    <property type="match status" value="1"/>
</dbReference>
<evidence type="ECO:0000256" key="9">
    <source>
        <dbReference type="ARBA" id="ARBA00022833"/>
    </source>
</evidence>
<evidence type="ECO:0000256" key="11">
    <source>
        <dbReference type="ARBA" id="ARBA00023204"/>
    </source>
</evidence>
<dbReference type="InterPro" id="IPR014905">
    <property type="entry name" value="HIRAN"/>
</dbReference>
<accession>S8EEI5</accession>
<dbReference type="PROSITE" id="PS50089">
    <property type="entry name" value="ZF_RING_2"/>
    <property type="match status" value="1"/>
</dbReference>
<keyword evidence="19" id="KW-1185">Reference proteome</keyword>
<feature type="compositionally biased region" description="Low complexity" evidence="14">
    <location>
        <begin position="99"/>
        <end position="108"/>
    </location>
</feature>
<dbReference type="GO" id="GO:0005524">
    <property type="term" value="F:ATP binding"/>
    <property type="evidence" value="ECO:0007669"/>
    <property type="project" value="UniProtKB-KW"/>
</dbReference>
<dbReference type="InterPro" id="IPR050628">
    <property type="entry name" value="SNF2_RAD54_helicase_TF"/>
</dbReference>
<dbReference type="Proteomes" id="UP000015241">
    <property type="component" value="Unassembled WGS sequence"/>
</dbReference>
<dbReference type="InterPro" id="IPR049730">
    <property type="entry name" value="SNF2/RAD54-like_C"/>
</dbReference>
<feature type="compositionally biased region" description="Basic and acidic residues" evidence="14">
    <location>
        <begin position="20"/>
        <end position="33"/>
    </location>
</feature>
<evidence type="ECO:0000259" key="15">
    <source>
        <dbReference type="PROSITE" id="PS50089"/>
    </source>
</evidence>
<evidence type="ECO:0000256" key="12">
    <source>
        <dbReference type="ARBA" id="ARBA00023242"/>
    </source>
</evidence>
<dbReference type="SMART" id="SM00490">
    <property type="entry name" value="HELICc"/>
    <property type="match status" value="1"/>
</dbReference>
<feature type="region of interest" description="Disordered" evidence="14">
    <location>
        <begin position="176"/>
        <end position="232"/>
    </location>
</feature>
<keyword evidence="5" id="KW-0227">DNA damage</keyword>
<evidence type="ECO:0000256" key="2">
    <source>
        <dbReference type="ARBA" id="ARBA00007025"/>
    </source>
</evidence>
<keyword evidence="8" id="KW-0347">Helicase</keyword>
<evidence type="ECO:0000256" key="7">
    <source>
        <dbReference type="ARBA" id="ARBA00022801"/>
    </source>
</evidence>
<evidence type="ECO:0000259" key="16">
    <source>
        <dbReference type="PROSITE" id="PS51192"/>
    </source>
</evidence>
<keyword evidence="7" id="KW-0378">Hydrolase</keyword>
<evidence type="ECO:0000256" key="4">
    <source>
        <dbReference type="ARBA" id="ARBA00022741"/>
    </source>
</evidence>
<dbReference type="Gene3D" id="3.30.40.10">
    <property type="entry name" value="Zinc/RING finger domain, C3HC4 (zinc finger)"/>
    <property type="match status" value="1"/>
</dbReference>
<evidence type="ECO:0000256" key="1">
    <source>
        <dbReference type="ARBA" id="ARBA00004123"/>
    </source>
</evidence>
<keyword evidence="9" id="KW-0862">Zinc</keyword>
<dbReference type="InterPro" id="IPR000330">
    <property type="entry name" value="SNF2_N"/>
</dbReference>
<evidence type="ECO:0000256" key="3">
    <source>
        <dbReference type="ARBA" id="ARBA00022723"/>
    </source>
</evidence>
<dbReference type="SMART" id="SM00184">
    <property type="entry name" value="RING"/>
    <property type="match status" value="1"/>
</dbReference>
<evidence type="ECO:0000259" key="17">
    <source>
        <dbReference type="PROSITE" id="PS51194"/>
    </source>
</evidence>
<dbReference type="PANTHER" id="PTHR45626">
    <property type="entry name" value="TRANSCRIPTION TERMINATION FACTOR 2-RELATED"/>
    <property type="match status" value="1"/>
</dbReference>
<protein>
    <recommendedName>
        <fullName evidence="20">DNA repair protein RAD5</fullName>
    </recommendedName>
</protein>
<keyword evidence="6 13" id="KW-0863">Zinc-finger</keyword>
<dbReference type="AlphaFoldDB" id="S8EEI5"/>
<dbReference type="OrthoDB" id="448448at2759"/>
<evidence type="ECO:0000256" key="10">
    <source>
        <dbReference type="ARBA" id="ARBA00022840"/>
    </source>
</evidence>
<comment type="similarity">
    <text evidence="2">Belongs to the SNF2/RAD54 helicase family.</text>
</comment>
<reference evidence="18 19" key="1">
    <citation type="journal article" date="2012" name="Science">
        <title>The Paleozoic origin of enzymatic lignin decomposition reconstructed from 31 fungal genomes.</title>
        <authorList>
            <person name="Floudas D."/>
            <person name="Binder M."/>
            <person name="Riley R."/>
            <person name="Barry K."/>
            <person name="Blanchette R.A."/>
            <person name="Henrissat B."/>
            <person name="Martinez A.T."/>
            <person name="Otillar R."/>
            <person name="Spatafora J.W."/>
            <person name="Yadav J.S."/>
            <person name="Aerts A."/>
            <person name="Benoit I."/>
            <person name="Boyd A."/>
            <person name="Carlson A."/>
            <person name="Copeland A."/>
            <person name="Coutinho P.M."/>
            <person name="de Vries R.P."/>
            <person name="Ferreira P."/>
            <person name="Findley K."/>
            <person name="Foster B."/>
            <person name="Gaskell J."/>
            <person name="Glotzer D."/>
            <person name="Gorecki P."/>
            <person name="Heitman J."/>
            <person name="Hesse C."/>
            <person name="Hori C."/>
            <person name="Igarashi K."/>
            <person name="Jurgens J.A."/>
            <person name="Kallen N."/>
            <person name="Kersten P."/>
            <person name="Kohler A."/>
            <person name="Kuees U."/>
            <person name="Kumar T.K.A."/>
            <person name="Kuo A."/>
            <person name="LaButti K."/>
            <person name="Larrondo L.F."/>
            <person name="Lindquist E."/>
            <person name="Ling A."/>
            <person name="Lombard V."/>
            <person name="Lucas S."/>
            <person name="Lundell T."/>
            <person name="Martin R."/>
            <person name="McLaughlin D.J."/>
            <person name="Morgenstern I."/>
            <person name="Morin E."/>
            <person name="Murat C."/>
            <person name="Nagy L.G."/>
            <person name="Nolan M."/>
            <person name="Ohm R.A."/>
            <person name="Patyshakuliyeva A."/>
            <person name="Rokas A."/>
            <person name="Ruiz-Duenas F.J."/>
            <person name="Sabat G."/>
            <person name="Salamov A."/>
            <person name="Samejima M."/>
            <person name="Schmutz J."/>
            <person name="Slot J.C."/>
            <person name="St John F."/>
            <person name="Stenlid J."/>
            <person name="Sun H."/>
            <person name="Sun S."/>
            <person name="Syed K."/>
            <person name="Tsang A."/>
            <person name="Wiebenga A."/>
            <person name="Young D."/>
            <person name="Pisabarro A."/>
            <person name="Eastwood D.C."/>
            <person name="Martin F."/>
            <person name="Cullen D."/>
            <person name="Grigoriev I.V."/>
            <person name="Hibbett D.S."/>
        </authorList>
    </citation>
    <scope>NUCLEOTIDE SEQUENCE</scope>
    <source>
        <strain evidence="19">FP-58527</strain>
    </source>
</reference>
<dbReference type="InterPro" id="IPR018957">
    <property type="entry name" value="Znf_C3HC4_RING-type"/>
</dbReference>
<evidence type="ECO:0000256" key="5">
    <source>
        <dbReference type="ARBA" id="ARBA00022763"/>
    </source>
</evidence>
<dbReference type="HOGENOM" id="CLU_000315_2_5_1"/>
<organism evidence="18 19">
    <name type="scientific">Fomitopsis schrenkii</name>
    <name type="common">Brown rot fungus</name>
    <dbReference type="NCBI Taxonomy" id="2126942"/>
    <lineage>
        <taxon>Eukaryota</taxon>
        <taxon>Fungi</taxon>
        <taxon>Dikarya</taxon>
        <taxon>Basidiomycota</taxon>
        <taxon>Agaricomycotina</taxon>
        <taxon>Agaricomycetes</taxon>
        <taxon>Polyporales</taxon>
        <taxon>Fomitopsis</taxon>
    </lineage>
</organism>
<dbReference type="Pfam" id="PF00097">
    <property type="entry name" value="zf-C3HC4"/>
    <property type="match status" value="1"/>
</dbReference>
<feature type="region of interest" description="Disordered" evidence="14">
    <location>
        <begin position="1"/>
        <end position="34"/>
    </location>
</feature>
<feature type="region of interest" description="Disordered" evidence="14">
    <location>
        <begin position="51"/>
        <end position="145"/>
    </location>
</feature>
<dbReference type="SMART" id="SM00487">
    <property type="entry name" value="DEXDc"/>
    <property type="match status" value="1"/>
</dbReference>
<feature type="domain" description="Helicase C-terminal" evidence="17">
    <location>
        <begin position="976"/>
        <end position="1138"/>
    </location>
</feature>
<feature type="domain" description="RING-type" evidence="15">
    <location>
        <begin position="885"/>
        <end position="930"/>
    </location>
</feature>
<dbReference type="Pfam" id="PF00271">
    <property type="entry name" value="Helicase_C"/>
    <property type="match status" value="1"/>
</dbReference>
<proteinExistence type="inferred from homology"/>
<dbReference type="CDD" id="cd18793">
    <property type="entry name" value="SF2_C_SNF"/>
    <property type="match status" value="1"/>
</dbReference>
<keyword evidence="11" id="KW-0234">DNA repair</keyword>
<dbReference type="FunCoup" id="S8EEI5">
    <property type="interactions" value="251"/>
</dbReference>
<keyword evidence="12" id="KW-0539">Nucleus</keyword>
<dbReference type="GO" id="GO:0003676">
    <property type="term" value="F:nucleic acid binding"/>
    <property type="evidence" value="ECO:0007669"/>
    <property type="project" value="InterPro"/>
</dbReference>
<dbReference type="InParanoid" id="S8EEI5"/>
<keyword evidence="10" id="KW-0067">ATP-binding</keyword>
<dbReference type="InterPro" id="IPR013083">
    <property type="entry name" value="Znf_RING/FYVE/PHD"/>
</dbReference>
<dbReference type="Gene3D" id="3.40.50.300">
    <property type="entry name" value="P-loop containing nucleotide triphosphate hydrolases"/>
    <property type="match status" value="2"/>
</dbReference>
<dbReference type="SMART" id="SM00910">
    <property type="entry name" value="HIRAN"/>
    <property type="match status" value="1"/>
</dbReference>
<dbReference type="GO" id="GO:0005634">
    <property type="term" value="C:nucleus"/>
    <property type="evidence" value="ECO:0007669"/>
    <property type="project" value="UniProtKB-SubCell"/>
</dbReference>